<feature type="chain" id="PRO_5021850125" description="Neutral/alkaline non-lysosomal ceramidase" evidence="1">
    <location>
        <begin position="23"/>
        <end position="483"/>
    </location>
</feature>
<dbReference type="EMBL" id="CP036276">
    <property type="protein sequence ID" value="QDU47430.1"/>
    <property type="molecule type" value="Genomic_DNA"/>
</dbReference>
<dbReference type="RefSeq" id="WP_145380250.1">
    <property type="nucleotide sequence ID" value="NZ_CP036276.1"/>
</dbReference>
<dbReference type="KEGG" id="sdyn:Mal52_59610"/>
<dbReference type="AlphaFoldDB" id="A0A517ZY76"/>
<organism evidence="2 3">
    <name type="scientific">Symmachiella dynata</name>
    <dbReference type="NCBI Taxonomy" id="2527995"/>
    <lineage>
        <taxon>Bacteria</taxon>
        <taxon>Pseudomonadati</taxon>
        <taxon>Planctomycetota</taxon>
        <taxon>Planctomycetia</taxon>
        <taxon>Planctomycetales</taxon>
        <taxon>Planctomycetaceae</taxon>
        <taxon>Symmachiella</taxon>
    </lineage>
</organism>
<dbReference type="Proteomes" id="UP000319383">
    <property type="component" value="Chromosome"/>
</dbReference>
<name>A0A517ZY76_9PLAN</name>
<accession>A0A517ZY76</accession>
<evidence type="ECO:0000313" key="3">
    <source>
        <dbReference type="Proteomes" id="UP000319383"/>
    </source>
</evidence>
<keyword evidence="1" id="KW-0732">Signal</keyword>
<keyword evidence="3" id="KW-1185">Reference proteome</keyword>
<proteinExistence type="predicted"/>
<evidence type="ECO:0008006" key="4">
    <source>
        <dbReference type="Google" id="ProtNLM"/>
    </source>
</evidence>
<reference evidence="2 3" key="1">
    <citation type="submission" date="2019-02" db="EMBL/GenBank/DDBJ databases">
        <title>Deep-cultivation of Planctomycetes and their phenomic and genomic characterization uncovers novel biology.</title>
        <authorList>
            <person name="Wiegand S."/>
            <person name="Jogler M."/>
            <person name="Boedeker C."/>
            <person name="Pinto D."/>
            <person name="Vollmers J."/>
            <person name="Rivas-Marin E."/>
            <person name="Kohn T."/>
            <person name="Peeters S.H."/>
            <person name="Heuer A."/>
            <person name="Rast P."/>
            <person name="Oberbeckmann S."/>
            <person name="Bunk B."/>
            <person name="Jeske O."/>
            <person name="Meyerdierks A."/>
            <person name="Storesund J.E."/>
            <person name="Kallscheuer N."/>
            <person name="Luecker S."/>
            <person name="Lage O.M."/>
            <person name="Pohl T."/>
            <person name="Merkel B.J."/>
            <person name="Hornburger P."/>
            <person name="Mueller R.-W."/>
            <person name="Bruemmer F."/>
            <person name="Labrenz M."/>
            <person name="Spormann A.M."/>
            <person name="Op den Camp H."/>
            <person name="Overmann J."/>
            <person name="Amann R."/>
            <person name="Jetten M.S.M."/>
            <person name="Mascher T."/>
            <person name="Medema M.H."/>
            <person name="Devos D.P."/>
            <person name="Kaster A.-K."/>
            <person name="Ovreas L."/>
            <person name="Rohde M."/>
            <person name="Galperin M.Y."/>
            <person name="Jogler C."/>
        </authorList>
    </citation>
    <scope>NUCLEOTIDE SEQUENCE [LARGE SCALE GENOMIC DNA]</scope>
    <source>
        <strain evidence="2 3">Mal52</strain>
    </source>
</reference>
<sequence precursor="true">MRRLSTLAVTCLFLAIPFFTHAMPVQAADDSAPLPFTAGTAKAVITPDEPLTLVMGGKPSGKDHDIYARVLVLNDGRQRLVIVTYDLNCLDVATPILRKRCRDELGIDAAHLILLATHNHAAPIQIVPENFEYGRTLADKIYGLIETAIAGEQGPAQVSVGSGPGHFVQSVGHAPTDYEIQLLKVTVDDKPVALLFNHPTHPLQSSQTRIDVGHPGYAVDDVEQAFPGALAMYADACGGNQFPDRGVIMFGTKEQVRALGGELAAAVLKIARGKMRDVTGKIQAKLEVISLPLADPIPLDEARKLAEGVPMNIGYVPYPHPDRGTNWIRALMKHYDENIPFPKRTTDRVCTDDAFLVREYETPRDFPCKYEEVIVARIGPMAFVAMQGEVCAPIGMRIKDQLRRVGLPMMVFAYMGEHNLYIPTRELVRLDAYQAKVIRTQYASPVGWAPEVEDEMVRGVLKLVRSMFEDVPATKTLGLDEMR</sequence>
<feature type="signal peptide" evidence="1">
    <location>
        <begin position="1"/>
        <end position="22"/>
    </location>
</feature>
<evidence type="ECO:0000256" key="1">
    <source>
        <dbReference type="SAM" id="SignalP"/>
    </source>
</evidence>
<protein>
    <recommendedName>
        <fullName evidence="4">Neutral/alkaline non-lysosomal ceramidase</fullName>
    </recommendedName>
</protein>
<evidence type="ECO:0000313" key="2">
    <source>
        <dbReference type="EMBL" id="QDU47430.1"/>
    </source>
</evidence>
<gene>
    <name evidence="2" type="ORF">Mal52_59610</name>
</gene>